<dbReference type="Proteomes" id="UP000274541">
    <property type="component" value="Unassembled WGS sequence"/>
</dbReference>
<dbReference type="InterPro" id="IPR025359">
    <property type="entry name" value="SduA_C"/>
</dbReference>
<organism evidence="2 3">
    <name type="scientific">Pseudomonas syringae pv. aptata</name>
    <dbReference type="NCBI Taxonomy" id="83167"/>
    <lineage>
        <taxon>Bacteria</taxon>
        <taxon>Pseudomonadati</taxon>
        <taxon>Pseudomonadota</taxon>
        <taxon>Gammaproteobacteria</taxon>
        <taxon>Pseudomonadales</taxon>
        <taxon>Pseudomonadaceae</taxon>
        <taxon>Pseudomonas</taxon>
        <taxon>Pseudomonas syringae</taxon>
    </lineage>
</organism>
<accession>A0A0Q0FLD0</accession>
<dbReference type="EMBL" id="RBPX01000197">
    <property type="protein sequence ID" value="RMO64694.1"/>
    <property type="molecule type" value="Genomic_DNA"/>
</dbReference>
<gene>
    <name evidence="2" type="ORF">ALQ37_00609</name>
</gene>
<evidence type="ECO:0000313" key="3">
    <source>
        <dbReference type="Proteomes" id="UP000274541"/>
    </source>
</evidence>
<reference evidence="2 3" key="1">
    <citation type="submission" date="2018-08" db="EMBL/GenBank/DDBJ databases">
        <title>Recombination of ecologically and evolutionarily significant loci maintains genetic cohesion in the Pseudomonas syringae species complex.</title>
        <authorList>
            <person name="Dillon M."/>
            <person name="Thakur S."/>
            <person name="Almeida R.N.D."/>
            <person name="Weir B.S."/>
            <person name="Guttman D.S."/>
        </authorList>
    </citation>
    <scope>NUCLEOTIDE SEQUENCE [LARGE SCALE GENOMIC DNA]</scope>
    <source>
        <strain evidence="2 3">ICMP 4388</strain>
    </source>
</reference>
<evidence type="ECO:0000259" key="1">
    <source>
        <dbReference type="Pfam" id="PF14082"/>
    </source>
</evidence>
<evidence type="ECO:0000313" key="2">
    <source>
        <dbReference type="EMBL" id="RMO64694.1"/>
    </source>
</evidence>
<protein>
    <recommendedName>
        <fullName evidence="1">Shedu protein SduA C-terminal domain-containing protein</fullName>
    </recommendedName>
</protein>
<feature type="domain" description="Shedu protein SduA C-terminal" evidence="1">
    <location>
        <begin position="305"/>
        <end position="464"/>
    </location>
</feature>
<comment type="caution">
    <text evidence="2">The sequence shown here is derived from an EMBL/GenBank/DDBJ whole genome shotgun (WGS) entry which is preliminary data.</text>
</comment>
<dbReference type="AlphaFoldDB" id="A0A0Q0FLD0"/>
<proteinExistence type="predicted"/>
<dbReference type="Pfam" id="PF14082">
    <property type="entry name" value="SduA_C"/>
    <property type="match status" value="1"/>
</dbReference>
<name>A0A0Q0FLD0_PSEAP</name>
<sequence>MAYCHPRLLVCETIMVIPNAPKPADRQGDIEIKALKNNQYNGLYTPRAAMAEAAGLKLGVSAKMLHLDLAQQSLTIYPLITWPDHEEFLQPKYKKIQKIWFPIDEKTSDFYKKKTPLTSEDLLELLRETLLPGFTLDPDYGLGIARELKDIIDAVELHSDCSEISFSESEQTCISNNKKIFTFSTEDYYEATKNIRSISSLGQKAAAEVKDGTIYNLLAGKLDKPLKTIAIGRSPVRHLITAAALGKPPLSSGDQDSVITILKTHSKQIAEAKPEALAKLQDEIELVTLEVLIKKYEEKLKRTTIESEWQDFFDSNKFILTMAFGYPIVQILGQASVGGGQLIGGGSKFADFISRNSQTNNAAIFEIKTPGTPLLNKTPFRGKVYSATKEFTGAMVQILDQKYQLAKNLPILKSNDRDLMLEAYAVHCCLIIGSTPKGLDEQKSFELFRRNSREVEVITFDELLEKLKQLHAFLSSNT</sequence>